<dbReference type="Gene3D" id="3.60.15.10">
    <property type="entry name" value="Ribonuclease Z/Hydroxyacylglutathione hydrolase-like"/>
    <property type="match status" value="1"/>
</dbReference>
<dbReference type="InterPro" id="IPR041516">
    <property type="entry name" value="LACTB2_WH"/>
</dbReference>
<dbReference type="AlphaFoldDB" id="A0A1I2ISC7"/>
<keyword evidence="3" id="KW-1185">Reference proteome</keyword>
<protein>
    <submittedName>
        <fullName evidence="2">Glyoxylase, beta-lactamase superfamily II</fullName>
    </submittedName>
</protein>
<dbReference type="InterPro" id="IPR001279">
    <property type="entry name" value="Metallo-B-lactamas"/>
</dbReference>
<proteinExistence type="predicted"/>
<dbReference type="OrthoDB" id="9788263at2"/>
<dbReference type="Pfam" id="PF00753">
    <property type="entry name" value="Lactamase_B"/>
    <property type="match status" value="1"/>
</dbReference>
<evidence type="ECO:0000313" key="2">
    <source>
        <dbReference type="EMBL" id="SFF43421.1"/>
    </source>
</evidence>
<dbReference type="Pfam" id="PF00293">
    <property type="entry name" value="NUDIX"/>
    <property type="match status" value="1"/>
</dbReference>
<dbReference type="RefSeq" id="WP_159431093.1">
    <property type="nucleotide sequence ID" value="NZ_FOOC01000004.1"/>
</dbReference>
<dbReference type="InterPro" id="IPR050662">
    <property type="entry name" value="Sec-metab_biosynth-thioest"/>
</dbReference>
<dbReference type="SMART" id="SM00849">
    <property type="entry name" value="Lactamase_B"/>
    <property type="match status" value="1"/>
</dbReference>
<dbReference type="Gene3D" id="1.10.10.10">
    <property type="entry name" value="Winged helix-like DNA-binding domain superfamily/Winged helix DNA-binding domain"/>
    <property type="match status" value="1"/>
</dbReference>
<dbReference type="InterPro" id="IPR015797">
    <property type="entry name" value="NUDIX_hydrolase-like_dom_sf"/>
</dbReference>
<dbReference type="InterPro" id="IPR000086">
    <property type="entry name" value="NUDIX_hydrolase_dom"/>
</dbReference>
<dbReference type="PANTHER" id="PTHR23131:SF0">
    <property type="entry name" value="ENDORIBONUCLEASE LACTB2"/>
    <property type="match status" value="1"/>
</dbReference>
<dbReference type="Proteomes" id="UP000199771">
    <property type="component" value="Unassembled WGS sequence"/>
</dbReference>
<accession>A0A1I2ISC7</accession>
<gene>
    <name evidence="2" type="ORF">SAMN04488120_10487</name>
</gene>
<dbReference type="PANTHER" id="PTHR23131">
    <property type="entry name" value="ENDORIBONUCLEASE LACTB2"/>
    <property type="match status" value="1"/>
</dbReference>
<dbReference type="InterPro" id="IPR036866">
    <property type="entry name" value="RibonucZ/Hydroxyglut_hydro"/>
</dbReference>
<feature type="domain" description="Nudix hydrolase" evidence="1">
    <location>
        <begin position="3"/>
        <end position="154"/>
    </location>
</feature>
<evidence type="ECO:0000313" key="3">
    <source>
        <dbReference type="Proteomes" id="UP000199771"/>
    </source>
</evidence>
<dbReference type="Gene3D" id="3.90.79.10">
    <property type="entry name" value="Nucleoside Triphosphate Pyrophosphohydrolase"/>
    <property type="match status" value="2"/>
</dbReference>
<dbReference type="GO" id="GO:0003824">
    <property type="term" value="F:catalytic activity"/>
    <property type="evidence" value="ECO:0007669"/>
    <property type="project" value="UniProtKB-ARBA"/>
</dbReference>
<sequence>MSRIVDAVTAVLIHDGEILVTHRQDFLKAFPGYRAFPGGKVDGADDSGLVPSPIWDGHDARLVRALIRELREEIALDVEQEPDLLSQLRHLGIALTPPPAPLRFNTHFFALELTRRPHLRPDPQEIAQLEWATPAQWLRRYENGELLAAPPTVAVWRALAEDIQARDIPGLHFETRTAFELPLIESIYGVRQIIVRSNTLPPAQHTNCFLLGDPQSHRVLVDPSPADDAEMERLCALVQRFGIHEIFLTHHHPDHRERANLMARCFEVPIGMSADTRARIVSRSGSDWLDGIAVHEYRENDVLCRWLGRPVRIIEVPGHDEGQLALMPDDRAWCLVGDLIQGLGTVVIAKPEGHMGRYFASLRKLIALAPRAIYPSHGMGMGGTHRLRETLAHRELREQQVLALYREGRSIEQMLPVIYADIDPRLLPLARMNIESHLDKLREDGVIPA</sequence>
<dbReference type="EMBL" id="FOOC01000004">
    <property type="protein sequence ID" value="SFF43421.1"/>
    <property type="molecule type" value="Genomic_DNA"/>
</dbReference>
<dbReference type="InterPro" id="IPR036388">
    <property type="entry name" value="WH-like_DNA-bd_sf"/>
</dbReference>
<dbReference type="Pfam" id="PF17778">
    <property type="entry name" value="WHD_BLACT"/>
    <property type="match status" value="1"/>
</dbReference>
<dbReference type="STRING" id="1076937.SAMN04488120_10487"/>
<dbReference type="SUPFAM" id="SSF55811">
    <property type="entry name" value="Nudix"/>
    <property type="match status" value="1"/>
</dbReference>
<dbReference type="PROSITE" id="PS51462">
    <property type="entry name" value="NUDIX"/>
    <property type="match status" value="1"/>
</dbReference>
<organism evidence="2 3">
    <name type="scientific">Fontimonas thermophila</name>
    <dbReference type="NCBI Taxonomy" id="1076937"/>
    <lineage>
        <taxon>Bacteria</taxon>
        <taxon>Pseudomonadati</taxon>
        <taxon>Pseudomonadota</taxon>
        <taxon>Gammaproteobacteria</taxon>
        <taxon>Nevskiales</taxon>
        <taxon>Nevskiaceae</taxon>
        <taxon>Fontimonas</taxon>
    </lineage>
</organism>
<evidence type="ECO:0000259" key="1">
    <source>
        <dbReference type="PROSITE" id="PS51462"/>
    </source>
</evidence>
<dbReference type="SUPFAM" id="SSF56281">
    <property type="entry name" value="Metallo-hydrolase/oxidoreductase"/>
    <property type="match status" value="1"/>
</dbReference>
<reference evidence="2 3" key="1">
    <citation type="submission" date="2016-10" db="EMBL/GenBank/DDBJ databases">
        <authorList>
            <person name="de Groot N.N."/>
        </authorList>
    </citation>
    <scope>NUCLEOTIDE SEQUENCE [LARGE SCALE GENOMIC DNA]</scope>
    <source>
        <strain evidence="2 3">DSM 23609</strain>
    </source>
</reference>
<name>A0A1I2ISC7_9GAMM</name>